<protein>
    <submittedName>
        <fullName evidence="1">Uncharacterized protein</fullName>
    </submittedName>
</protein>
<dbReference type="AlphaFoldDB" id="W4IHM4"/>
<organism evidence="1 2">
    <name type="scientific">Plasmodium falciparum NF135/5.C10</name>
    <dbReference type="NCBI Taxonomy" id="1036726"/>
    <lineage>
        <taxon>Eukaryota</taxon>
        <taxon>Sar</taxon>
        <taxon>Alveolata</taxon>
        <taxon>Apicomplexa</taxon>
        <taxon>Aconoidasida</taxon>
        <taxon>Haemosporida</taxon>
        <taxon>Plasmodiidae</taxon>
        <taxon>Plasmodium</taxon>
        <taxon>Plasmodium (Laverania)</taxon>
    </lineage>
</organism>
<dbReference type="EMBL" id="KI926045">
    <property type="protein sequence ID" value="ETW43193.1"/>
    <property type="molecule type" value="Genomic_DNA"/>
</dbReference>
<gene>
    <name evidence="1" type="ORF">PFNF135_02667</name>
</gene>
<sequence length="100" mass="12223">MRIFRPFYLKKIKKNQKEVPFIFFHFYFLSYKKEEIYNIYVCSKRRNIPGFNRPKISPFRGRGMKSALGVRGRLRQPSFRPFYRGRGAYKKIVTNPYERT</sequence>
<evidence type="ECO:0000313" key="1">
    <source>
        <dbReference type="EMBL" id="ETW43193.1"/>
    </source>
</evidence>
<proteinExistence type="predicted"/>
<dbReference type="Proteomes" id="UP000019114">
    <property type="component" value="Unassembled WGS sequence"/>
</dbReference>
<reference evidence="1 2" key="1">
    <citation type="submission" date="2013-02" db="EMBL/GenBank/DDBJ databases">
        <title>The Genome Annotation of Plasmodium falciparum NF135/5.C10.</title>
        <authorList>
            <consortium name="The Broad Institute Genome Sequencing Platform"/>
            <consortium name="The Broad Institute Genome Sequencing Center for Infectious Disease"/>
            <person name="Neafsey D."/>
            <person name="Hoffman S."/>
            <person name="Volkman S."/>
            <person name="Rosenthal P."/>
            <person name="Walker B."/>
            <person name="Young S.K."/>
            <person name="Zeng Q."/>
            <person name="Gargeya S."/>
            <person name="Fitzgerald M."/>
            <person name="Haas B."/>
            <person name="Abouelleil A."/>
            <person name="Allen A.W."/>
            <person name="Alvarado L."/>
            <person name="Arachchi H.M."/>
            <person name="Berlin A.M."/>
            <person name="Chapman S.B."/>
            <person name="Gainer-Dewar J."/>
            <person name="Goldberg J."/>
            <person name="Griggs A."/>
            <person name="Gujja S."/>
            <person name="Hansen M."/>
            <person name="Howarth C."/>
            <person name="Imamovic A."/>
            <person name="Ireland A."/>
            <person name="Larimer J."/>
            <person name="McCowan C."/>
            <person name="Murphy C."/>
            <person name="Pearson M."/>
            <person name="Poon T.W."/>
            <person name="Priest M."/>
            <person name="Roberts A."/>
            <person name="Saif S."/>
            <person name="Shea T."/>
            <person name="Sisk P."/>
            <person name="Sykes S."/>
            <person name="Wortman J."/>
            <person name="Nusbaum C."/>
            <person name="Birren B."/>
        </authorList>
    </citation>
    <scope>NUCLEOTIDE SEQUENCE [LARGE SCALE GENOMIC DNA]</scope>
    <source>
        <strain evidence="1 2">NF135/5.C10</strain>
    </source>
</reference>
<accession>W4IHM4</accession>
<evidence type="ECO:0000313" key="2">
    <source>
        <dbReference type="Proteomes" id="UP000019114"/>
    </source>
</evidence>
<name>W4IHM4_PLAFA</name>
<reference evidence="1 2" key="2">
    <citation type="submission" date="2013-02" db="EMBL/GenBank/DDBJ databases">
        <title>The Genome Sequence of Plasmodium falciparum NF135/5.C10.</title>
        <authorList>
            <consortium name="The Broad Institute Genome Sequencing Platform"/>
            <consortium name="The Broad Institute Genome Sequencing Center for Infectious Disease"/>
            <person name="Neafsey D."/>
            <person name="Cheeseman I."/>
            <person name="Volkman S."/>
            <person name="Adams J."/>
            <person name="Walker B."/>
            <person name="Young S.K."/>
            <person name="Zeng Q."/>
            <person name="Gargeya S."/>
            <person name="Fitzgerald M."/>
            <person name="Haas B."/>
            <person name="Abouelleil A."/>
            <person name="Alvarado L."/>
            <person name="Arachchi H.M."/>
            <person name="Berlin A.M."/>
            <person name="Chapman S.B."/>
            <person name="Dewar J."/>
            <person name="Goldberg J."/>
            <person name="Griggs A."/>
            <person name="Gujja S."/>
            <person name="Hansen M."/>
            <person name="Howarth C."/>
            <person name="Imamovic A."/>
            <person name="Larimer J."/>
            <person name="McCowan C."/>
            <person name="Murphy C."/>
            <person name="Neiman D."/>
            <person name="Pearson M."/>
            <person name="Priest M."/>
            <person name="Roberts A."/>
            <person name="Saif S."/>
            <person name="Shea T."/>
            <person name="Sisk P."/>
            <person name="Sykes S."/>
            <person name="Wortman J."/>
            <person name="Nusbaum C."/>
            <person name="Birren B."/>
        </authorList>
    </citation>
    <scope>NUCLEOTIDE SEQUENCE [LARGE SCALE GENOMIC DNA]</scope>
    <source>
        <strain evidence="1 2">NF135/5.C10</strain>
    </source>
</reference>